<dbReference type="AlphaFoldDB" id="A0A5N6KZC3"/>
<evidence type="ECO:0000313" key="2">
    <source>
        <dbReference type="Proteomes" id="UP000327013"/>
    </source>
</evidence>
<protein>
    <submittedName>
        <fullName evidence="1">Uncharacterized protein</fullName>
    </submittedName>
</protein>
<dbReference type="OrthoDB" id="2906425at2759"/>
<dbReference type="EMBL" id="VIBQ01000016">
    <property type="protein sequence ID" value="KAB8356449.1"/>
    <property type="molecule type" value="Genomic_DNA"/>
</dbReference>
<organism evidence="1 2">
    <name type="scientific">Carpinus fangiana</name>
    <dbReference type="NCBI Taxonomy" id="176857"/>
    <lineage>
        <taxon>Eukaryota</taxon>
        <taxon>Viridiplantae</taxon>
        <taxon>Streptophyta</taxon>
        <taxon>Embryophyta</taxon>
        <taxon>Tracheophyta</taxon>
        <taxon>Spermatophyta</taxon>
        <taxon>Magnoliopsida</taxon>
        <taxon>eudicotyledons</taxon>
        <taxon>Gunneridae</taxon>
        <taxon>Pentapetalae</taxon>
        <taxon>rosids</taxon>
        <taxon>fabids</taxon>
        <taxon>Fagales</taxon>
        <taxon>Betulaceae</taxon>
        <taxon>Carpinus</taxon>
    </lineage>
</organism>
<sequence>MASKKDMRRQDLGTYYDQRAPRGSFSNLANSFAISSCLVGATEIFKPCSSLYTESYASVRGGRRARPLGQPFCFLRLDSRVGPFDRDVEDFGSQYDTYIVMDYIPGRTLEVEWDNLCTVSKTKIAQDLAAHMSSLRSLSTEHPEFIGSSDRGPVLDSILDNHADKGNTTCPKTSTELS</sequence>
<reference evidence="1 2" key="1">
    <citation type="submission" date="2019-06" db="EMBL/GenBank/DDBJ databases">
        <title>A chromosomal-level reference genome of Carpinus fangiana (Coryloideae, Betulaceae).</title>
        <authorList>
            <person name="Yang X."/>
            <person name="Wang Z."/>
            <person name="Zhang L."/>
            <person name="Hao G."/>
            <person name="Liu J."/>
            <person name="Yang Y."/>
        </authorList>
    </citation>
    <scope>NUCLEOTIDE SEQUENCE [LARGE SCALE GENOMIC DNA]</scope>
    <source>
        <strain evidence="1">Cfa_2016G</strain>
        <tissue evidence="1">Leaf</tissue>
    </source>
</reference>
<comment type="caution">
    <text evidence="1">The sequence shown here is derived from an EMBL/GenBank/DDBJ whole genome shotgun (WGS) entry which is preliminary data.</text>
</comment>
<name>A0A5N6KZC3_9ROSI</name>
<dbReference type="Proteomes" id="UP000327013">
    <property type="component" value="Unassembled WGS sequence"/>
</dbReference>
<gene>
    <name evidence="1" type="ORF">FH972_024032</name>
</gene>
<keyword evidence="2" id="KW-1185">Reference proteome</keyword>
<proteinExistence type="predicted"/>
<accession>A0A5N6KZC3</accession>
<evidence type="ECO:0000313" key="1">
    <source>
        <dbReference type="EMBL" id="KAB8356449.1"/>
    </source>
</evidence>